<dbReference type="PANTHER" id="PTHR11941">
    <property type="entry name" value="ENOYL-COA HYDRATASE-RELATED"/>
    <property type="match status" value="1"/>
</dbReference>
<reference evidence="3" key="2">
    <citation type="submission" date="2016-03" db="EMBL/GenBank/DDBJ databases">
        <authorList>
            <person name="Seldin L."/>
        </authorList>
    </citation>
    <scope>NUCLEOTIDE SEQUENCE [LARGE SCALE GENOMIC DNA]</scope>
    <source>
        <strain evidence="3">PP9</strain>
    </source>
</reference>
<dbReference type="CDD" id="cd06558">
    <property type="entry name" value="crotonase-like"/>
    <property type="match status" value="1"/>
</dbReference>
<dbReference type="AlphaFoldDB" id="A0A143HAA9"/>
<keyword evidence="1" id="KW-0456">Lyase</keyword>
<dbReference type="Pfam" id="PF00378">
    <property type="entry name" value="ECH_1"/>
    <property type="match status" value="1"/>
</dbReference>
<dbReference type="PANTHER" id="PTHR11941:SF27">
    <property type="entry name" value="ETHYLMALONYL-COA DECARBOXYLASE"/>
    <property type="match status" value="1"/>
</dbReference>
<gene>
    <name evidence="2" type="ORF">ATY39_02145</name>
</gene>
<dbReference type="GO" id="GO:0006635">
    <property type="term" value="P:fatty acid beta-oxidation"/>
    <property type="evidence" value="ECO:0007669"/>
    <property type="project" value="TreeGrafter"/>
</dbReference>
<dbReference type="STRING" id="241244.ATY39_02145"/>
<dbReference type="RefSeq" id="WP_066785169.1">
    <property type="nucleotide sequence ID" value="NZ_CP014806.1"/>
</dbReference>
<accession>A0A143HAA9</accession>
<dbReference type="KEGG" id="rst:ATY39_02145"/>
<reference evidence="2 3" key="1">
    <citation type="journal article" date="2016" name="Genome Announc.">
        <title>Whole-Genome Sequence of Rummeliibacillus stabekisii Strain PP9 Isolated from Antarctic Soil.</title>
        <authorList>
            <person name="da Mota F.F."/>
            <person name="Vollu R.E."/>
            <person name="Jurelevicius D."/>
            <person name="Seldin L."/>
        </authorList>
    </citation>
    <scope>NUCLEOTIDE SEQUENCE [LARGE SCALE GENOMIC DNA]</scope>
    <source>
        <strain evidence="2 3">PP9</strain>
    </source>
</reference>
<proteinExistence type="predicted"/>
<keyword evidence="3" id="KW-1185">Reference proteome</keyword>
<dbReference type="InterPro" id="IPR029045">
    <property type="entry name" value="ClpP/crotonase-like_dom_sf"/>
</dbReference>
<dbReference type="SUPFAM" id="SSF52096">
    <property type="entry name" value="ClpP/crotonase"/>
    <property type="match status" value="1"/>
</dbReference>
<evidence type="ECO:0000256" key="1">
    <source>
        <dbReference type="ARBA" id="ARBA00023239"/>
    </source>
</evidence>
<evidence type="ECO:0000313" key="3">
    <source>
        <dbReference type="Proteomes" id="UP000076021"/>
    </source>
</evidence>
<name>A0A143HAA9_9BACL</name>
<dbReference type="InterPro" id="IPR001753">
    <property type="entry name" value="Enoyl-CoA_hydra/iso"/>
</dbReference>
<protein>
    <submittedName>
        <fullName evidence="2">Enoyl-CoA hydratase</fullName>
    </submittedName>
</protein>
<dbReference type="OrthoDB" id="9775794at2"/>
<dbReference type="GO" id="GO:0005829">
    <property type="term" value="C:cytosol"/>
    <property type="evidence" value="ECO:0007669"/>
    <property type="project" value="TreeGrafter"/>
</dbReference>
<organism evidence="2 3">
    <name type="scientific">Rummeliibacillus stabekisii</name>
    <dbReference type="NCBI Taxonomy" id="241244"/>
    <lineage>
        <taxon>Bacteria</taxon>
        <taxon>Bacillati</taxon>
        <taxon>Bacillota</taxon>
        <taxon>Bacilli</taxon>
        <taxon>Bacillales</taxon>
        <taxon>Caryophanaceae</taxon>
        <taxon>Rummeliibacillus</taxon>
    </lineage>
</organism>
<dbReference type="Proteomes" id="UP000076021">
    <property type="component" value="Chromosome"/>
</dbReference>
<dbReference type="EMBL" id="CP014806">
    <property type="protein sequence ID" value="AMW98330.1"/>
    <property type="molecule type" value="Genomic_DNA"/>
</dbReference>
<dbReference type="GO" id="GO:0016829">
    <property type="term" value="F:lyase activity"/>
    <property type="evidence" value="ECO:0007669"/>
    <property type="project" value="UniProtKB-KW"/>
</dbReference>
<dbReference type="Gene3D" id="3.90.226.10">
    <property type="entry name" value="2-enoyl-CoA Hydratase, Chain A, domain 1"/>
    <property type="match status" value="1"/>
</dbReference>
<evidence type="ECO:0000313" key="2">
    <source>
        <dbReference type="EMBL" id="AMW98330.1"/>
    </source>
</evidence>
<sequence>MDFINTEQEGIMTFTINRPERRNAINYAVMEGLKEAIEYIHNHETVRAFVITGTGDQAFCSGGDLAEFHHLITEEEAYSMLSKMAEILYDLATLPIPTIALINGVAVGGGCEIAAACDFRLVKKGARCGFIQGTLGITTGWGGGTYLLERGLQQEKALKMLLEARLYNAEQLFAMGFAQYIFEGEKNEAIKAFIADMEKIQPSVQKAYKEILIRKWNSQHLKERVMEEVRTCAKLWESEAHHQAVKQFLSKTK</sequence>